<dbReference type="OrthoDB" id="9773308at2"/>
<reference evidence="7" key="1">
    <citation type="submission" date="2019-01" db="EMBL/GenBank/DDBJ databases">
        <title>Draft genomes of a novel of Sporanaerobacter strains.</title>
        <authorList>
            <person name="Ma S."/>
        </authorList>
    </citation>
    <scope>NUCLEOTIDE SEQUENCE [LARGE SCALE GENOMIC DNA]</scope>
    <source>
        <strain evidence="7">NJN-17</strain>
    </source>
</reference>
<keyword evidence="7" id="KW-1185">Reference proteome</keyword>
<accession>A0A410QFM8</accession>
<evidence type="ECO:0000259" key="5">
    <source>
        <dbReference type="PROSITE" id="PS50937"/>
    </source>
</evidence>
<dbReference type="PANTHER" id="PTHR30204">
    <property type="entry name" value="REDOX-CYCLING DRUG-SENSING TRANSCRIPTIONAL ACTIVATOR SOXR"/>
    <property type="match status" value="1"/>
</dbReference>
<evidence type="ECO:0000256" key="2">
    <source>
        <dbReference type="ARBA" id="ARBA00023015"/>
    </source>
</evidence>
<dbReference type="InterPro" id="IPR009061">
    <property type="entry name" value="DNA-bd_dom_put_sf"/>
</dbReference>
<dbReference type="RefSeq" id="WP_071140141.1">
    <property type="nucleotide sequence ID" value="NZ_CP035282.1"/>
</dbReference>
<sequence>MFSKLLKIGELAHLNHISVGTLRHYDEIGLLKPEYVDPETNYRYYSIEQSALIDIIQFLKNFDFSLDKIDSLLNSSNIDLLYKEICSQKLILTEYKDEIDRKISLIQQFKESIDTYVQNKNKNELEILKFNQRRIYTYSISKNIYEMTVDEYEYYLREFKIHLAKAKIPLAYFNRVGSIMDKNYFINKQFFSNELFIFLPTSQNINLKTKNIPAGNYATYFCNSFEEELPALNTLYDLIKSKNLTVTGDYICEVVYEIPNKSKNNRKMFIRLQIPVSL</sequence>
<keyword evidence="1" id="KW-0678">Repressor</keyword>
<proteinExistence type="predicted"/>
<protein>
    <submittedName>
        <fullName evidence="6">MerR family transcriptional regulator</fullName>
    </submittedName>
</protein>
<gene>
    <name evidence="6" type="ORF">EQM13_14715</name>
</gene>
<keyword evidence="4" id="KW-0804">Transcription</keyword>
<evidence type="ECO:0000256" key="4">
    <source>
        <dbReference type="ARBA" id="ARBA00023163"/>
    </source>
</evidence>
<dbReference type="SUPFAM" id="SSF55136">
    <property type="entry name" value="Probable bacterial effector-binding domain"/>
    <property type="match status" value="1"/>
</dbReference>
<dbReference type="PANTHER" id="PTHR30204:SF69">
    <property type="entry name" value="MERR-FAMILY TRANSCRIPTIONAL REGULATOR"/>
    <property type="match status" value="1"/>
</dbReference>
<dbReference type="Gene3D" id="1.10.1660.10">
    <property type="match status" value="1"/>
</dbReference>
<dbReference type="SUPFAM" id="SSF46955">
    <property type="entry name" value="Putative DNA-binding domain"/>
    <property type="match status" value="1"/>
</dbReference>
<dbReference type="InterPro" id="IPR047057">
    <property type="entry name" value="MerR_fam"/>
</dbReference>
<evidence type="ECO:0000313" key="6">
    <source>
        <dbReference type="EMBL" id="QAT62729.1"/>
    </source>
</evidence>
<dbReference type="GO" id="GO:0003700">
    <property type="term" value="F:DNA-binding transcription factor activity"/>
    <property type="evidence" value="ECO:0007669"/>
    <property type="project" value="InterPro"/>
</dbReference>
<dbReference type="PROSITE" id="PS50937">
    <property type="entry name" value="HTH_MERR_2"/>
    <property type="match status" value="1"/>
</dbReference>
<dbReference type="Proteomes" id="UP000287969">
    <property type="component" value="Chromosome"/>
</dbReference>
<dbReference type="InterPro" id="IPR011256">
    <property type="entry name" value="Reg_factor_effector_dom_sf"/>
</dbReference>
<dbReference type="InterPro" id="IPR000551">
    <property type="entry name" value="MerR-type_HTH_dom"/>
</dbReference>
<evidence type="ECO:0000256" key="3">
    <source>
        <dbReference type="ARBA" id="ARBA00023125"/>
    </source>
</evidence>
<feature type="domain" description="HTH merR-type" evidence="5">
    <location>
        <begin position="5"/>
        <end position="75"/>
    </location>
</feature>
<organism evidence="6 7">
    <name type="scientific">Acidilutibacter cellobiosedens</name>
    <dbReference type="NCBI Taxonomy" id="2507161"/>
    <lineage>
        <taxon>Bacteria</taxon>
        <taxon>Bacillati</taxon>
        <taxon>Bacillota</taxon>
        <taxon>Tissierellia</taxon>
        <taxon>Tissierellales</taxon>
        <taxon>Acidilutibacteraceae</taxon>
        <taxon>Acidilutibacter</taxon>
    </lineage>
</organism>
<name>A0A410QFM8_9FIRM</name>
<keyword evidence="2" id="KW-0805">Transcription regulation</keyword>
<evidence type="ECO:0000256" key="1">
    <source>
        <dbReference type="ARBA" id="ARBA00022491"/>
    </source>
</evidence>
<keyword evidence="3" id="KW-0238">DNA-binding</keyword>
<evidence type="ECO:0000313" key="7">
    <source>
        <dbReference type="Proteomes" id="UP000287969"/>
    </source>
</evidence>
<dbReference type="EMBL" id="CP035282">
    <property type="protein sequence ID" value="QAT62729.1"/>
    <property type="molecule type" value="Genomic_DNA"/>
</dbReference>
<dbReference type="AlphaFoldDB" id="A0A410QFM8"/>
<dbReference type="SMART" id="SM00422">
    <property type="entry name" value="HTH_MERR"/>
    <property type="match status" value="1"/>
</dbReference>
<dbReference type="GO" id="GO:0003677">
    <property type="term" value="F:DNA binding"/>
    <property type="evidence" value="ECO:0007669"/>
    <property type="project" value="UniProtKB-KW"/>
</dbReference>
<dbReference type="Pfam" id="PF13411">
    <property type="entry name" value="MerR_1"/>
    <property type="match status" value="1"/>
</dbReference>
<dbReference type="KEGG" id="spoa:EQM13_14715"/>